<evidence type="ECO:0000313" key="2">
    <source>
        <dbReference type="EMBL" id="KAL3665022.1"/>
    </source>
</evidence>
<gene>
    <name evidence="2" type="ORF">V7S43_010197</name>
</gene>
<keyword evidence="3" id="KW-1185">Reference proteome</keyword>
<feature type="transmembrane region" description="Helical" evidence="1">
    <location>
        <begin position="45"/>
        <end position="73"/>
    </location>
</feature>
<dbReference type="EMBL" id="JBIMZQ010000022">
    <property type="protein sequence ID" value="KAL3665022.1"/>
    <property type="molecule type" value="Genomic_DNA"/>
</dbReference>
<protein>
    <recommendedName>
        <fullName evidence="4">ABC-2 type transporter domain-containing protein</fullName>
    </recommendedName>
</protein>
<comment type="caution">
    <text evidence="2">The sequence shown here is derived from an EMBL/GenBank/DDBJ whole genome shotgun (WGS) entry which is preliminary data.</text>
</comment>
<accession>A0ABD3FF52</accession>
<evidence type="ECO:0000256" key="1">
    <source>
        <dbReference type="SAM" id="Phobius"/>
    </source>
</evidence>
<keyword evidence="1" id="KW-1133">Transmembrane helix</keyword>
<evidence type="ECO:0008006" key="4">
    <source>
        <dbReference type="Google" id="ProtNLM"/>
    </source>
</evidence>
<keyword evidence="1" id="KW-0472">Membrane</keyword>
<sequence>MVFGLDEKSTRQFRVHVSYAIAIFILFAILITVFSAINLSNQKAGAVFVLVCFACIGFGSSLTEAFAALFPILKFS</sequence>
<feature type="transmembrane region" description="Helical" evidence="1">
    <location>
        <begin position="17"/>
        <end position="39"/>
    </location>
</feature>
<dbReference type="AlphaFoldDB" id="A0ABD3FF52"/>
<reference evidence="2 3" key="1">
    <citation type="submission" date="2024-09" db="EMBL/GenBank/DDBJ databases">
        <title>Genome sequencing and assembly of Phytophthora oleae, isolate VK10A, causative agent of rot of olive drupes.</title>
        <authorList>
            <person name="Conti Taguali S."/>
            <person name="Riolo M."/>
            <person name="La Spada F."/>
            <person name="Cacciola S.O."/>
            <person name="Dionisio G."/>
        </authorList>
    </citation>
    <scope>NUCLEOTIDE SEQUENCE [LARGE SCALE GENOMIC DNA]</scope>
    <source>
        <strain evidence="2 3">VK10A</strain>
    </source>
</reference>
<organism evidence="2 3">
    <name type="scientific">Phytophthora oleae</name>
    <dbReference type="NCBI Taxonomy" id="2107226"/>
    <lineage>
        <taxon>Eukaryota</taxon>
        <taxon>Sar</taxon>
        <taxon>Stramenopiles</taxon>
        <taxon>Oomycota</taxon>
        <taxon>Peronosporomycetes</taxon>
        <taxon>Peronosporales</taxon>
        <taxon>Peronosporaceae</taxon>
        <taxon>Phytophthora</taxon>
    </lineage>
</organism>
<dbReference type="Proteomes" id="UP001632037">
    <property type="component" value="Unassembled WGS sequence"/>
</dbReference>
<keyword evidence="1" id="KW-0812">Transmembrane</keyword>
<proteinExistence type="predicted"/>
<evidence type="ECO:0000313" key="3">
    <source>
        <dbReference type="Proteomes" id="UP001632037"/>
    </source>
</evidence>
<name>A0ABD3FF52_9STRA</name>